<reference evidence="3 4" key="1">
    <citation type="journal article" date="2019" name="Sci. Rep.">
        <title>A multi-omics analysis of the grapevine pathogen Lasiodiplodia theobromae reveals that temperature affects the expression of virulence- and pathogenicity-related genes.</title>
        <authorList>
            <person name="Felix C."/>
            <person name="Meneses R."/>
            <person name="Goncalves M.F.M."/>
            <person name="Tilleman L."/>
            <person name="Duarte A.S."/>
            <person name="Jorrin-Novo J.V."/>
            <person name="Van de Peer Y."/>
            <person name="Deforce D."/>
            <person name="Van Nieuwerburgh F."/>
            <person name="Esteves A.C."/>
            <person name="Alves A."/>
        </authorList>
    </citation>
    <scope>NUCLEOTIDE SEQUENCE [LARGE SCALE GENOMIC DNA]</scope>
    <source>
        <strain evidence="3 4">LA-SOL3</strain>
    </source>
</reference>
<dbReference type="EMBL" id="VCHE01000263">
    <property type="protein sequence ID" value="KAB2568840.1"/>
    <property type="molecule type" value="Genomic_DNA"/>
</dbReference>
<evidence type="ECO:0000313" key="4">
    <source>
        <dbReference type="Proteomes" id="UP000325902"/>
    </source>
</evidence>
<dbReference type="Proteomes" id="UP000325902">
    <property type="component" value="Unassembled WGS sequence"/>
</dbReference>
<dbReference type="AlphaFoldDB" id="A0A5N5CU06"/>
<name>A0A5N5CU06_9PEZI</name>
<evidence type="ECO:0000259" key="2">
    <source>
        <dbReference type="Pfam" id="PF21762"/>
    </source>
</evidence>
<sequence length="372" mass="42387">MLESRQHVKHQDPPYSLLWLDWLAPLVEDAGLPPALKEKLIALLVQIRRQQLSERVRGYYYREIGARLLLYIEHRNMFELQASWNLLSAEVRDEAPFDGAYVPPTVYVDRAQSGLIWVVPVDTSSSQHQHTGSIREEERVEKSDRHPSHTDGPADPTKNLTKQASKQPRELVPGQRPKRRLLNHEPVSRWGISEPVFVAIDIGAHEIGDHTKITSVGVSALDSREYPPVDKLTSLSWMRASAPSTRQLRIAVSSEEGEKLYGSRSSYGRDVIIRNPADIRDVFVRYMRECFGGRNVVLTFHDAINDHKWMKELGMDPYSIDGVDIVGEFDTMIAARCRMEYPNLGAALNRIGYQTRDGWSLLWYTVCTQAVT</sequence>
<feature type="compositionally biased region" description="Basic and acidic residues" evidence="1">
    <location>
        <begin position="133"/>
        <end position="149"/>
    </location>
</feature>
<dbReference type="Pfam" id="PF21762">
    <property type="entry name" value="DEDDh_C"/>
    <property type="match status" value="1"/>
</dbReference>
<dbReference type="InterPro" id="IPR048519">
    <property type="entry name" value="Gfd2/YDR514C-like_C"/>
</dbReference>
<gene>
    <name evidence="3" type="ORF">DBV05_g12480</name>
</gene>
<feature type="domain" description="Gfd2/YDR514C-like C-terminal" evidence="2">
    <location>
        <begin position="196"/>
        <end position="353"/>
    </location>
</feature>
<evidence type="ECO:0000256" key="1">
    <source>
        <dbReference type="SAM" id="MobiDB-lite"/>
    </source>
</evidence>
<comment type="caution">
    <text evidence="3">The sequence shown here is derived from an EMBL/GenBank/DDBJ whole genome shotgun (WGS) entry which is preliminary data.</text>
</comment>
<dbReference type="InterPro" id="IPR012337">
    <property type="entry name" value="RNaseH-like_sf"/>
</dbReference>
<feature type="region of interest" description="Disordered" evidence="1">
    <location>
        <begin position="126"/>
        <end position="183"/>
    </location>
</feature>
<evidence type="ECO:0000313" key="3">
    <source>
        <dbReference type="EMBL" id="KAB2568840.1"/>
    </source>
</evidence>
<protein>
    <recommendedName>
        <fullName evidence="2">Gfd2/YDR514C-like C-terminal domain-containing protein</fullName>
    </recommendedName>
</protein>
<organism evidence="3 4">
    <name type="scientific">Lasiodiplodia theobromae</name>
    <dbReference type="NCBI Taxonomy" id="45133"/>
    <lineage>
        <taxon>Eukaryota</taxon>
        <taxon>Fungi</taxon>
        <taxon>Dikarya</taxon>
        <taxon>Ascomycota</taxon>
        <taxon>Pezizomycotina</taxon>
        <taxon>Dothideomycetes</taxon>
        <taxon>Dothideomycetes incertae sedis</taxon>
        <taxon>Botryosphaeriales</taxon>
        <taxon>Botryosphaeriaceae</taxon>
        <taxon>Lasiodiplodia</taxon>
    </lineage>
</organism>
<keyword evidence="4" id="KW-1185">Reference proteome</keyword>
<accession>A0A5N5CU06</accession>
<dbReference type="SUPFAM" id="SSF53098">
    <property type="entry name" value="Ribonuclease H-like"/>
    <property type="match status" value="1"/>
</dbReference>
<proteinExistence type="predicted"/>